<keyword evidence="10" id="KW-0832">Ubl conjugation</keyword>
<dbReference type="AlphaFoldDB" id="M4Y9G2"/>
<dbReference type="InterPro" id="IPR008855">
    <property type="entry name" value="TRAP-delta"/>
</dbReference>
<evidence type="ECO:0000256" key="3">
    <source>
        <dbReference type="ARBA" id="ARBA00009294"/>
    </source>
</evidence>
<evidence type="ECO:0000256" key="2">
    <source>
        <dbReference type="ARBA" id="ARBA00004115"/>
    </source>
</evidence>
<dbReference type="GO" id="GO:0005789">
    <property type="term" value="C:endoplasmic reticulum membrane"/>
    <property type="evidence" value="ECO:0007669"/>
    <property type="project" value="UniProtKB-SubCell"/>
</dbReference>
<feature type="signal peptide" evidence="15">
    <location>
        <begin position="1"/>
        <end position="19"/>
    </location>
</feature>
<evidence type="ECO:0000256" key="8">
    <source>
        <dbReference type="ARBA" id="ARBA00022729"/>
    </source>
</evidence>
<keyword evidence="6" id="KW-1017">Isopeptide bond</keyword>
<evidence type="ECO:0000256" key="15">
    <source>
        <dbReference type="SAM" id="SignalP"/>
    </source>
</evidence>
<dbReference type="EMBL" id="KC424763">
    <property type="protein sequence ID" value="AGI41319.1"/>
    <property type="molecule type" value="mRNA"/>
</dbReference>
<evidence type="ECO:0000256" key="6">
    <source>
        <dbReference type="ARBA" id="ARBA00022499"/>
    </source>
</evidence>
<evidence type="ECO:0000256" key="5">
    <source>
        <dbReference type="ARBA" id="ARBA00014387"/>
    </source>
</evidence>
<evidence type="ECO:0000256" key="1">
    <source>
        <dbReference type="ARBA" id="ARBA00002838"/>
    </source>
</evidence>
<proteinExistence type="evidence at transcript level"/>
<keyword evidence="12" id="KW-0472">Membrane</keyword>
<dbReference type="PANTHER" id="PTHR12731:SF1">
    <property type="entry name" value="TRANSLOCON-ASSOCIATED PROTEIN SUBUNIT DELTA"/>
    <property type="match status" value="1"/>
</dbReference>
<keyword evidence="8 15" id="KW-0732">Signal</keyword>
<sequence>ANIPIFVAALVLLPLLAQADTCLGPSVKSKVYTTSEAGLSTKTVFVVEFSLTCKNGLKNVNLYADLNDRTLPATRSQDGTKYQVSWSDTHDKLSKGTYAVRFFDDEGYASLRKVQRSKEDTATVKPLFTIDVNHQGAWKGPIVQSEFLAATIAMFVWYLAFSAKSKLQE</sequence>
<keyword evidence="7" id="KW-0812">Transmembrane</keyword>
<comment type="function">
    <text evidence="1">TRAP proteins are part of a complex whose function is to bind calcium to the ER membrane and thereby regulate the retention of ER resident proteins.</text>
</comment>
<keyword evidence="9" id="KW-0256">Endoplasmic reticulum</keyword>
<accession>M4Y9G2</accession>
<protein>
    <recommendedName>
        <fullName evidence="5">Translocon-associated protein subunit delta</fullName>
    </recommendedName>
    <alternativeName>
        <fullName evidence="14">Signal sequence receptor subunit delta</fullName>
    </alternativeName>
</protein>
<dbReference type="PANTHER" id="PTHR12731">
    <property type="entry name" value="TRANSLOCON-ASSOCIATED PROTEIN, DELTA SUBUNIT"/>
    <property type="match status" value="1"/>
</dbReference>
<keyword evidence="13" id="KW-1015">Disulfide bond</keyword>
<reference evidence="16" key="1">
    <citation type="submission" date="2012-12" db="EMBL/GenBank/DDBJ databases">
        <authorList>
            <person name="Youngblom J."/>
            <person name="Ortiz O."/>
            <person name="Etrue E."/>
        </authorList>
    </citation>
    <scope>NUCLEOTIDE SEQUENCE</scope>
</reference>
<dbReference type="Pfam" id="PF05404">
    <property type="entry name" value="TRAP-delta"/>
    <property type="match status" value="1"/>
</dbReference>
<comment type="subcellular location">
    <subcellularLocation>
        <location evidence="2">Endoplasmic reticulum membrane</location>
        <topology evidence="2">Single-pass type I membrane protein</topology>
    </subcellularLocation>
</comment>
<evidence type="ECO:0000256" key="4">
    <source>
        <dbReference type="ARBA" id="ARBA00011819"/>
    </source>
</evidence>
<evidence type="ECO:0000256" key="7">
    <source>
        <dbReference type="ARBA" id="ARBA00022692"/>
    </source>
</evidence>
<feature type="chain" id="PRO_5004061138" description="Translocon-associated protein subunit delta" evidence="15">
    <location>
        <begin position="20"/>
        <end position="169"/>
    </location>
</feature>
<evidence type="ECO:0000256" key="9">
    <source>
        <dbReference type="ARBA" id="ARBA00022824"/>
    </source>
</evidence>
<comment type="similarity">
    <text evidence="3">Belongs to the TRAP-delta family.</text>
</comment>
<keyword evidence="11" id="KW-1133">Transmembrane helix</keyword>
<evidence type="ECO:0000256" key="13">
    <source>
        <dbReference type="ARBA" id="ARBA00023157"/>
    </source>
</evidence>
<evidence type="ECO:0000256" key="14">
    <source>
        <dbReference type="ARBA" id="ARBA00031791"/>
    </source>
</evidence>
<organism evidence="16">
    <name type="scientific">Cerebratulus lacteus</name>
    <name type="common">Milky ribbon worm</name>
    <name type="synonym">Micrura lactea</name>
    <dbReference type="NCBI Taxonomy" id="6221"/>
    <lineage>
        <taxon>Eukaryota</taxon>
        <taxon>Metazoa</taxon>
        <taxon>Spiralia</taxon>
        <taxon>Lophotrochozoa</taxon>
        <taxon>Nemertea</taxon>
        <taxon>Pilidiophora</taxon>
        <taxon>Heteronemertea</taxon>
        <taxon>Lineidae</taxon>
        <taxon>Cerebratulus</taxon>
    </lineage>
</organism>
<evidence type="ECO:0000313" key="16">
    <source>
        <dbReference type="EMBL" id="AGI41319.1"/>
    </source>
</evidence>
<comment type="subunit">
    <text evidence="4">Heterotetramer of TRAP-alpha, TRAP-beta, TRAP-delta and TRAP-gamma.</text>
</comment>
<evidence type="ECO:0000256" key="12">
    <source>
        <dbReference type="ARBA" id="ARBA00023136"/>
    </source>
</evidence>
<feature type="non-terminal residue" evidence="16">
    <location>
        <position position="1"/>
    </location>
</feature>
<name>M4Y9G2_CERLA</name>
<evidence type="ECO:0000256" key="11">
    <source>
        <dbReference type="ARBA" id="ARBA00022989"/>
    </source>
</evidence>
<evidence type="ECO:0000256" key="10">
    <source>
        <dbReference type="ARBA" id="ARBA00022843"/>
    </source>
</evidence>